<keyword evidence="1" id="KW-0004">4Fe-4S</keyword>
<dbReference type="Gene3D" id="2.40.50.1070">
    <property type="match status" value="1"/>
</dbReference>
<keyword evidence="1" id="KW-0479">Metal-binding</keyword>
<evidence type="ECO:0000256" key="6">
    <source>
        <dbReference type="PROSITE-ProRule" id="PRU01024"/>
    </source>
</evidence>
<dbReference type="PROSITE" id="PS51687">
    <property type="entry name" value="SAM_MT_RNA_M5U"/>
    <property type="match status" value="1"/>
</dbReference>
<dbReference type="InterPro" id="IPR029063">
    <property type="entry name" value="SAM-dependent_MTases_sf"/>
</dbReference>
<comment type="caution">
    <text evidence="7">The sequence shown here is derived from an EMBL/GenBank/DDBJ whole genome shotgun (WGS) entry which is preliminary data.</text>
</comment>
<dbReference type="PANTHER" id="PTHR11061:SF49">
    <property type="entry name" value="23S RRNA (URACIL(1939)-C(5))-METHYLTRANSFERASE RLMD"/>
    <property type="match status" value="1"/>
</dbReference>
<dbReference type="Gene3D" id="3.40.50.150">
    <property type="entry name" value="Vaccinia Virus protein VP39"/>
    <property type="match status" value="1"/>
</dbReference>
<dbReference type="InterPro" id="IPR010280">
    <property type="entry name" value="U5_MeTrfase_fam"/>
</dbReference>
<evidence type="ECO:0000256" key="5">
    <source>
        <dbReference type="ARBA" id="ARBA00023014"/>
    </source>
</evidence>
<dbReference type="STRING" id="1675527.AIOL_003857"/>
<accession>A0A0J9E815</accession>
<dbReference type="GO" id="GO:0070041">
    <property type="term" value="F:rRNA (uridine-C5-)-methyltransferase activity"/>
    <property type="evidence" value="ECO:0007669"/>
    <property type="project" value="TreeGrafter"/>
</dbReference>
<evidence type="ECO:0000256" key="1">
    <source>
        <dbReference type="ARBA" id="ARBA00022485"/>
    </source>
</evidence>
<sequence length="404" mass="43644">MPEYTIERLGHHGDGIAPGPVFAPLTLPGEVVTGDLDKDRIAAPKIVTPSPDRVSPPCTHFKRCGGCALQHARDPFVESWKRQVLTEALAAHGLPAPIRAVHSSPRQTRRRATFSGRRTKSGALVGFHGRGSDVIHEVPGCQTLLPEITAMIPALDELVRFGASRKGELSLSVTWSEAGADVSIRDAKDLTPPQIPEATALAQRHSLARLTWNGETLLERHAPVQVFDGIAVTPPPDSFLQATAEGQDALIQAVLETVSGAKRIVDLFAGCGTFALPLSRHADVLAVEGEAEMLYVLDRAWRAAPNLHQVTTEKRDLFRRPLVPQDLNRFDAAVIDPPRAGAAAQIAEIAQSDLATLAMVSCNPVTFARDAKTLTAAGFAINWIDLVDQFRWSPHIELAASFSR</sequence>
<dbReference type="PATRIC" id="fig|1675527.3.peg.4045"/>
<feature type="binding site" evidence="6">
    <location>
        <position position="268"/>
    </location>
    <ligand>
        <name>S-adenosyl-L-methionine</name>
        <dbReference type="ChEBI" id="CHEBI:59789"/>
    </ligand>
</feature>
<dbReference type="OrthoDB" id="9804590at2"/>
<dbReference type="PANTHER" id="PTHR11061">
    <property type="entry name" value="RNA M5U METHYLTRANSFERASE"/>
    <property type="match status" value="1"/>
</dbReference>
<comment type="similarity">
    <text evidence="6">Belongs to the class I-like SAM-binding methyltransferase superfamily. RNA M5U methyltransferase family.</text>
</comment>
<dbReference type="GO" id="GO:0070475">
    <property type="term" value="P:rRNA base methylation"/>
    <property type="evidence" value="ECO:0007669"/>
    <property type="project" value="TreeGrafter"/>
</dbReference>
<gene>
    <name evidence="7" type="ORF">AIOL_003857</name>
</gene>
<keyword evidence="3 6" id="KW-0808">Transferase</keyword>
<dbReference type="AlphaFoldDB" id="A0A0J9E815"/>
<feature type="active site" description="Nucleophile" evidence="6">
    <location>
        <position position="362"/>
    </location>
</feature>
<feature type="binding site" evidence="6">
    <location>
        <position position="288"/>
    </location>
    <ligand>
        <name>S-adenosyl-L-methionine</name>
        <dbReference type="ChEBI" id="CHEBI:59789"/>
    </ligand>
</feature>
<dbReference type="Gene3D" id="2.40.50.140">
    <property type="entry name" value="Nucleic acid-binding proteins"/>
    <property type="match status" value="1"/>
</dbReference>
<dbReference type="CDD" id="cd02440">
    <property type="entry name" value="AdoMet_MTases"/>
    <property type="match status" value="1"/>
</dbReference>
<keyword evidence="5" id="KW-0411">Iron-sulfur</keyword>
<dbReference type="Pfam" id="PF05958">
    <property type="entry name" value="tRNA_U5-meth_tr"/>
    <property type="match status" value="1"/>
</dbReference>
<protein>
    <submittedName>
        <fullName evidence="7">23S rRNA (Uracil-5-)-methyltransferase RumA</fullName>
        <ecNumber evidence="7">2.1.1.-</ecNumber>
    </submittedName>
</protein>
<dbReference type="SUPFAM" id="SSF53335">
    <property type="entry name" value="S-adenosyl-L-methionine-dependent methyltransferases"/>
    <property type="match status" value="1"/>
</dbReference>
<keyword evidence="2 6" id="KW-0489">Methyltransferase</keyword>
<dbReference type="Proteomes" id="UP000037178">
    <property type="component" value="Unassembled WGS sequence"/>
</dbReference>
<name>A0A0J9E815_9RHOB</name>
<evidence type="ECO:0000256" key="4">
    <source>
        <dbReference type="ARBA" id="ARBA00022691"/>
    </source>
</evidence>
<keyword evidence="4 6" id="KW-0949">S-adenosyl-L-methionine</keyword>
<reference evidence="7 8" key="1">
    <citation type="submission" date="2015-06" db="EMBL/GenBank/DDBJ databases">
        <title>Draft genome sequence of an Alphaproteobacteria species associated to the Mediterranean sponge Oscarella lobularis.</title>
        <authorList>
            <person name="Jourda C."/>
            <person name="Santini S."/>
            <person name="Claverie J.-M."/>
        </authorList>
    </citation>
    <scope>NUCLEOTIDE SEQUENCE [LARGE SCALE GENOMIC DNA]</scope>
    <source>
        <strain evidence="7">IGS</strain>
    </source>
</reference>
<evidence type="ECO:0000256" key="3">
    <source>
        <dbReference type="ARBA" id="ARBA00022679"/>
    </source>
</evidence>
<evidence type="ECO:0000313" key="8">
    <source>
        <dbReference type="Proteomes" id="UP000037178"/>
    </source>
</evidence>
<organism evidence="7 8">
    <name type="scientific">Candidatus Rhodobacter oscarellae</name>
    <dbReference type="NCBI Taxonomy" id="1675527"/>
    <lineage>
        <taxon>Bacteria</taxon>
        <taxon>Pseudomonadati</taxon>
        <taxon>Pseudomonadota</taxon>
        <taxon>Alphaproteobacteria</taxon>
        <taxon>Rhodobacterales</taxon>
        <taxon>Rhodobacter group</taxon>
        <taxon>Rhodobacter</taxon>
    </lineage>
</organism>
<dbReference type="GO" id="GO:0051539">
    <property type="term" value="F:4 iron, 4 sulfur cluster binding"/>
    <property type="evidence" value="ECO:0007669"/>
    <property type="project" value="UniProtKB-KW"/>
</dbReference>
<dbReference type="RefSeq" id="WP_049644431.1">
    <property type="nucleotide sequence ID" value="NZ_LFTY01000002.1"/>
</dbReference>
<dbReference type="EC" id="2.1.1.-" evidence="7"/>
<dbReference type="EMBL" id="LFTY01000002">
    <property type="protein sequence ID" value="KMW58876.1"/>
    <property type="molecule type" value="Genomic_DNA"/>
</dbReference>
<dbReference type="InterPro" id="IPR012340">
    <property type="entry name" value="NA-bd_OB-fold"/>
</dbReference>
<keyword evidence="8" id="KW-1185">Reference proteome</keyword>
<feature type="binding site" evidence="6">
    <location>
        <position position="241"/>
    </location>
    <ligand>
        <name>S-adenosyl-L-methionine</name>
        <dbReference type="ChEBI" id="CHEBI:59789"/>
    </ligand>
</feature>
<keyword evidence="1" id="KW-0408">Iron</keyword>
<evidence type="ECO:0000313" key="7">
    <source>
        <dbReference type="EMBL" id="KMW58876.1"/>
    </source>
</evidence>
<evidence type="ECO:0000256" key="2">
    <source>
        <dbReference type="ARBA" id="ARBA00022603"/>
    </source>
</evidence>
<feature type="binding site" evidence="6">
    <location>
        <position position="336"/>
    </location>
    <ligand>
        <name>S-adenosyl-L-methionine</name>
        <dbReference type="ChEBI" id="CHEBI:59789"/>
    </ligand>
</feature>
<proteinExistence type="inferred from homology"/>